<accession>A0A8S1HJ50</accession>
<dbReference type="Proteomes" id="UP000835052">
    <property type="component" value="Unassembled WGS sequence"/>
</dbReference>
<gene>
    <name evidence="2" type="ORF">CAUJ_LOCUS10377</name>
</gene>
<comment type="caution">
    <text evidence="2">The sequence shown here is derived from an EMBL/GenBank/DDBJ whole genome shotgun (WGS) entry which is preliminary data.</text>
</comment>
<protein>
    <submittedName>
        <fullName evidence="2">Uncharacterized protein</fullName>
    </submittedName>
</protein>
<keyword evidence="3" id="KW-1185">Reference proteome</keyword>
<reference evidence="2" key="1">
    <citation type="submission" date="2020-10" db="EMBL/GenBank/DDBJ databases">
        <authorList>
            <person name="Kikuchi T."/>
        </authorList>
    </citation>
    <scope>NUCLEOTIDE SEQUENCE</scope>
    <source>
        <strain evidence="2">NKZ352</strain>
    </source>
</reference>
<feature type="signal peptide" evidence="1">
    <location>
        <begin position="1"/>
        <end position="23"/>
    </location>
</feature>
<evidence type="ECO:0000313" key="2">
    <source>
        <dbReference type="EMBL" id="CAD6194458.1"/>
    </source>
</evidence>
<organism evidence="2 3">
    <name type="scientific">Caenorhabditis auriculariae</name>
    <dbReference type="NCBI Taxonomy" id="2777116"/>
    <lineage>
        <taxon>Eukaryota</taxon>
        <taxon>Metazoa</taxon>
        <taxon>Ecdysozoa</taxon>
        <taxon>Nematoda</taxon>
        <taxon>Chromadorea</taxon>
        <taxon>Rhabditida</taxon>
        <taxon>Rhabditina</taxon>
        <taxon>Rhabditomorpha</taxon>
        <taxon>Rhabditoidea</taxon>
        <taxon>Rhabditidae</taxon>
        <taxon>Peloderinae</taxon>
        <taxon>Caenorhabditis</taxon>
    </lineage>
</organism>
<evidence type="ECO:0000256" key="1">
    <source>
        <dbReference type="SAM" id="SignalP"/>
    </source>
</evidence>
<sequence>MKPSLVVVVCLIAVCFGVVGVEASPSRGDSGLFDSLNQVFNRFKRAILPELSDIRKKRNLPTTYDIRK</sequence>
<proteinExistence type="predicted"/>
<name>A0A8S1HJ50_9PELO</name>
<dbReference type="EMBL" id="CAJGYM010000044">
    <property type="protein sequence ID" value="CAD6194458.1"/>
    <property type="molecule type" value="Genomic_DNA"/>
</dbReference>
<dbReference type="OrthoDB" id="5871135at2759"/>
<keyword evidence="1" id="KW-0732">Signal</keyword>
<feature type="chain" id="PRO_5035866955" evidence="1">
    <location>
        <begin position="24"/>
        <end position="68"/>
    </location>
</feature>
<dbReference type="AlphaFoldDB" id="A0A8S1HJ50"/>
<evidence type="ECO:0000313" key="3">
    <source>
        <dbReference type="Proteomes" id="UP000835052"/>
    </source>
</evidence>